<feature type="compositionally biased region" description="Polar residues" evidence="1">
    <location>
        <begin position="63"/>
        <end position="78"/>
    </location>
</feature>
<evidence type="ECO:0000313" key="2">
    <source>
        <dbReference type="EMBL" id="WVZ08912.1"/>
    </source>
</evidence>
<name>A0AAQ3RWJ7_VIGMU</name>
<dbReference type="PANTHER" id="PTHR47597">
    <property type="entry name" value="IS A MEMBER OF THE PF|00364 BIOTIN-REQUIRING ENZYMES FAMILY-RELATED"/>
    <property type="match status" value="1"/>
</dbReference>
<dbReference type="SUPFAM" id="SSF51230">
    <property type="entry name" value="Single hybrid motif"/>
    <property type="match status" value="1"/>
</dbReference>
<evidence type="ECO:0008006" key="4">
    <source>
        <dbReference type="Google" id="ProtNLM"/>
    </source>
</evidence>
<proteinExistence type="predicted"/>
<evidence type="ECO:0000313" key="3">
    <source>
        <dbReference type="Proteomes" id="UP001374535"/>
    </source>
</evidence>
<gene>
    <name evidence="2" type="ORF">V8G54_022258</name>
</gene>
<dbReference type="InterPro" id="IPR011053">
    <property type="entry name" value="Single_hybrid_motif"/>
</dbReference>
<dbReference type="InterPro" id="IPR053217">
    <property type="entry name" value="ACC_Biotin_Carrier"/>
</dbReference>
<dbReference type="AlphaFoldDB" id="A0AAQ3RWJ7"/>
<dbReference type="PANTHER" id="PTHR47597:SF2">
    <property type="entry name" value="LIPOYL-BINDING DOMAIN-CONTAINING PROTEIN"/>
    <property type="match status" value="1"/>
</dbReference>
<dbReference type="EMBL" id="CP144695">
    <property type="protein sequence ID" value="WVZ08912.1"/>
    <property type="molecule type" value="Genomic_DNA"/>
</dbReference>
<evidence type="ECO:0000256" key="1">
    <source>
        <dbReference type="SAM" id="MobiDB-lite"/>
    </source>
</evidence>
<reference evidence="2 3" key="1">
    <citation type="journal article" date="2023" name="Life. Sci Alliance">
        <title>Evolutionary insights into 3D genome organization and epigenetic landscape of Vigna mungo.</title>
        <authorList>
            <person name="Junaid A."/>
            <person name="Singh B."/>
            <person name="Bhatia S."/>
        </authorList>
    </citation>
    <scope>NUCLEOTIDE SEQUENCE [LARGE SCALE GENOMIC DNA]</scope>
    <source>
        <strain evidence="2">Urdbean</strain>
    </source>
</reference>
<protein>
    <recommendedName>
        <fullName evidence="4">Lipoyl-binding domain-containing protein</fullName>
    </recommendedName>
</protein>
<accession>A0AAQ3RWJ7</accession>
<sequence>MGTMSHMRPSRDKQVVVPIHNVRWNSKSRLFIQHLAYDRKHINSHMKGNNTLVSCAKTAEPINTSKSGDASSDSTPQGSLEKKPLQAATFPNGFEVYSYSVFIYQLSIFFLVKNDNLVGISSTMPAFIQDCIIALLVSLLECESDKITRYVVFAYDQALVLEVCDETEIAELKVKVGDFEMHIKRNIGATKVSLSNISPTTPPPIPSKPMDESAPGTLPPSPPKSSPEKKNAFIYSFREKSPRMAALEASGTTTYVLVPSPSVGFFRRGRTVKGKRQPPICREGDLVKEGQTIGYLDQFGTGIPVKTDVAGQVLKLLVDDGGGGGGRSQVAEILAELELNNNDIGQAQVQKMAELIWSHPFPPLLVLTTERMEKRCLALDGVDFPYSLLVTETPLLLSCHLFMKSSELAFSCCSDQS</sequence>
<feature type="region of interest" description="Disordered" evidence="1">
    <location>
        <begin position="63"/>
        <end position="82"/>
    </location>
</feature>
<feature type="region of interest" description="Disordered" evidence="1">
    <location>
        <begin position="194"/>
        <end position="229"/>
    </location>
</feature>
<keyword evidence="3" id="KW-1185">Reference proteome</keyword>
<dbReference type="Gene3D" id="2.40.50.100">
    <property type="match status" value="1"/>
</dbReference>
<dbReference type="Proteomes" id="UP001374535">
    <property type="component" value="Chromosome 6"/>
</dbReference>
<organism evidence="2 3">
    <name type="scientific">Vigna mungo</name>
    <name type="common">Black gram</name>
    <name type="synonym">Phaseolus mungo</name>
    <dbReference type="NCBI Taxonomy" id="3915"/>
    <lineage>
        <taxon>Eukaryota</taxon>
        <taxon>Viridiplantae</taxon>
        <taxon>Streptophyta</taxon>
        <taxon>Embryophyta</taxon>
        <taxon>Tracheophyta</taxon>
        <taxon>Spermatophyta</taxon>
        <taxon>Magnoliopsida</taxon>
        <taxon>eudicotyledons</taxon>
        <taxon>Gunneridae</taxon>
        <taxon>Pentapetalae</taxon>
        <taxon>rosids</taxon>
        <taxon>fabids</taxon>
        <taxon>Fabales</taxon>
        <taxon>Fabaceae</taxon>
        <taxon>Papilionoideae</taxon>
        <taxon>50 kb inversion clade</taxon>
        <taxon>NPAAA clade</taxon>
        <taxon>indigoferoid/millettioid clade</taxon>
        <taxon>Phaseoleae</taxon>
        <taxon>Vigna</taxon>
    </lineage>
</organism>